<dbReference type="PANTHER" id="PTHR33240:SF15">
    <property type="entry name" value="GAG-PRO-LIKE PROTEIN"/>
    <property type="match status" value="1"/>
</dbReference>
<evidence type="ECO:0000313" key="1">
    <source>
        <dbReference type="EMBL" id="RDX93803.1"/>
    </source>
</evidence>
<protein>
    <submittedName>
        <fullName evidence="1">Uncharacterized protein</fullName>
    </submittedName>
</protein>
<comment type="caution">
    <text evidence="1">The sequence shown here is derived from an EMBL/GenBank/DDBJ whole genome shotgun (WGS) entry which is preliminary data.</text>
</comment>
<dbReference type="PANTHER" id="PTHR33240">
    <property type="entry name" value="OS08G0508500 PROTEIN"/>
    <property type="match status" value="1"/>
</dbReference>
<gene>
    <name evidence="1" type="ORF">CR513_23891</name>
</gene>
<name>A0A371GTM6_MUCPR</name>
<evidence type="ECO:0000313" key="2">
    <source>
        <dbReference type="Proteomes" id="UP000257109"/>
    </source>
</evidence>
<keyword evidence="2" id="KW-1185">Reference proteome</keyword>
<proteinExistence type="predicted"/>
<accession>A0A371GTM6</accession>
<dbReference type="AlphaFoldDB" id="A0A371GTM6"/>
<dbReference type="Proteomes" id="UP000257109">
    <property type="component" value="Unassembled WGS sequence"/>
</dbReference>
<dbReference type="EMBL" id="QJKJ01004526">
    <property type="protein sequence ID" value="RDX93803.1"/>
    <property type="molecule type" value="Genomic_DNA"/>
</dbReference>
<reference evidence="1" key="1">
    <citation type="submission" date="2018-05" db="EMBL/GenBank/DDBJ databases">
        <title>Draft genome of Mucuna pruriens seed.</title>
        <authorList>
            <person name="Nnadi N.E."/>
            <person name="Vos R."/>
            <person name="Hasami M.H."/>
            <person name="Devisetty U.K."/>
            <person name="Aguiy J.C."/>
        </authorList>
    </citation>
    <scope>NUCLEOTIDE SEQUENCE [LARGE SCALE GENOMIC DNA]</scope>
    <source>
        <strain evidence="1">JCA_2017</strain>
    </source>
</reference>
<sequence>MCDNYRIHGGNAAPNPVITFDDRDLRCGLPSHDEPMVISMVAAKYKIELVLIDQGNSTNILYWSTYQKLRLPNVRELFTQVSIKGVIKLDTVFGESDSIKCILVLYTVVDVEASYNIIMGRPTLNRFRAVISTLHLCIKFPVGQGVGSVWADSHIAKRWDPNLSVLSSRPSTFWTYTWTLDVATSMKDPTPAEDLKEIQVGLSAVHRTKIGTTLSHEEEACLTNFLKHNSNVFAWTTDNMLDINPEFMCHRLFVSPSTKPVVQKKCKQGEEK</sequence>
<feature type="non-terminal residue" evidence="1">
    <location>
        <position position="1"/>
    </location>
</feature>
<organism evidence="1 2">
    <name type="scientific">Mucuna pruriens</name>
    <name type="common">Velvet bean</name>
    <name type="synonym">Dolichos pruriens</name>
    <dbReference type="NCBI Taxonomy" id="157652"/>
    <lineage>
        <taxon>Eukaryota</taxon>
        <taxon>Viridiplantae</taxon>
        <taxon>Streptophyta</taxon>
        <taxon>Embryophyta</taxon>
        <taxon>Tracheophyta</taxon>
        <taxon>Spermatophyta</taxon>
        <taxon>Magnoliopsida</taxon>
        <taxon>eudicotyledons</taxon>
        <taxon>Gunneridae</taxon>
        <taxon>Pentapetalae</taxon>
        <taxon>rosids</taxon>
        <taxon>fabids</taxon>
        <taxon>Fabales</taxon>
        <taxon>Fabaceae</taxon>
        <taxon>Papilionoideae</taxon>
        <taxon>50 kb inversion clade</taxon>
        <taxon>NPAAA clade</taxon>
        <taxon>indigoferoid/millettioid clade</taxon>
        <taxon>Phaseoleae</taxon>
        <taxon>Mucuna</taxon>
    </lineage>
</organism>